<reference evidence="1 2" key="2">
    <citation type="journal article" date="2022" name="Mol. Ecol. Resour.">
        <title>The genomes of chicory, endive, great burdock and yacon provide insights into Asteraceae paleo-polyploidization history and plant inulin production.</title>
        <authorList>
            <person name="Fan W."/>
            <person name="Wang S."/>
            <person name="Wang H."/>
            <person name="Wang A."/>
            <person name="Jiang F."/>
            <person name="Liu H."/>
            <person name="Zhao H."/>
            <person name="Xu D."/>
            <person name="Zhang Y."/>
        </authorList>
    </citation>
    <scope>NUCLEOTIDE SEQUENCE [LARGE SCALE GENOMIC DNA]</scope>
    <source>
        <strain evidence="2">cv. Niubang</strain>
    </source>
</reference>
<accession>A0ACB9C383</accession>
<evidence type="ECO:0000313" key="2">
    <source>
        <dbReference type="Proteomes" id="UP001055879"/>
    </source>
</evidence>
<comment type="caution">
    <text evidence="1">The sequence shown here is derived from an EMBL/GenBank/DDBJ whole genome shotgun (WGS) entry which is preliminary data.</text>
</comment>
<dbReference type="EMBL" id="CM042051">
    <property type="protein sequence ID" value="KAI3728734.1"/>
    <property type="molecule type" value="Genomic_DNA"/>
</dbReference>
<keyword evidence="2" id="KW-1185">Reference proteome</keyword>
<gene>
    <name evidence="1" type="ORF">L6452_17376</name>
</gene>
<sequence>MEEGVRSDLSKVAHHSLLPIIFNVFTNVNVHSISQNPLHGPISTGRIGLIRAAQRYRQDSDSRTSF</sequence>
<protein>
    <submittedName>
        <fullName evidence="1">Uncharacterized protein</fullName>
    </submittedName>
</protein>
<proteinExistence type="predicted"/>
<organism evidence="1 2">
    <name type="scientific">Arctium lappa</name>
    <name type="common">Greater burdock</name>
    <name type="synonym">Lappa major</name>
    <dbReference type="NCBI Taxonomy" id="4217"/>
    <lineage>
        <taxon>Eukaryota</taxon>
        <taxon>Viridiplantae</taxon>
        <taxon>Streptophyta</taxon>
        <taxon>Embryophyta</taxon>
        <taxon>Tracheophyta</taxon>
        <taxon>Spermatophyta</taxon>
        <taxon>Magnoliopsida</taxon>
        <taxon>eudicotyledons</taxon>
        <taxon>Gunneridae</taxon>
        <taxon>Pentapetalae</taxon>
        <taxon>asterids</taxon>
        <taxon>campanulids</taxon>
        <taxon>Asterales</taxon>
        <taxon>Asteraceae</taxon>
        <taxon>Carduoideae</taxon>
        <taxon>Cardueae</taxon>
        <taxon>Arctiinae</taxon>
        <taxon>Arctium</taxon>
    </lineage>
</organism>
<reference evidence="2" key="1">
    <citation type="journal article" date="2022" name="Mol. Ecol. Resour.">
        <title>The genomes of chicory, endive, great burdock and yacon provide insights into Asteraceae palaeo-polyploidization history and plant inulin production.</title>
        <authorList>
            <person name="Fan W."/>
            <person name="Wang S."/>
            <person name="Wang H."/>
            <person name="Wang A."/>
            <person name="Jiang F."/>
            <person name="Liu H."/>
            <person name="Zhao H."/>
            <person name="Xu D."/>
            <person name="Zhang Y."/>
        </authorList>
    </citation>
    <scope>NUCLEOTIDE SEQUENCE [LARGE SCALE GENOMIC DNA]</scope>
    <source>
        <strain evidence="2">cv. Niubang</strain>
    </source>
</reference>
<evidence type="ECO:0000313" key="1">
    <source>
        <dbReference type="EMBL" id="KAI3728734.1"/>
    </source>
</evidence>
<dbReference type="Proteomes" id="UP001055879">
    <property type="component" value="Linkage Group LG05"/>
</dbReference>
<name>A0ACB9C383_ARCLA</name>